<protein>
    <recommendedName>
        <fullName evidence="4">Extracellular membrane protein CFEM domain-containing protein</fullName>
    </recommendedName>
</protein>
<dbReference type="EMBL" id="CBTN010000020">
    <property type="protein sequence ID" value="CDH53881.1"/>
    <property type="molecule type" value="Genomic_DNA"/>
</dbReference>
<sequence length="80" mass="8754">MKLSTSIPVAFIVLVSTLNQLAAAQATSSCPAQNVFDQCKQNEDNYLKTCTQSDYACLCKCYNYSVADAKGILLGYMSQR</sequence>
<dbReference type="Proteomes" id="UP000027586">
    <property type="component" value="Unassembled WGS sequence"/>
</dbReference>
<evidence type="ECO:0000313" key="2">
    <source>
        <dbReference type="EMBL" id="CDH53881.1"/>
    </source>
</evidence>
<gene>
    <name evidence="2" type="ORF">LCOR_05186.1</name>
</gene>
<evidence type="ECO:0000313" key="3">
    <source>
        <dbReference type="Proteomes" id="UP000027586"/>
    </source>
</evidence>
<keyword evidence="1" id="KW-0732">Signal</keyword>
<accession>A0A068RY09</accession>
<proteinExistence type="predicted"/>
<name>A0A068RY09_9FUNG</name>
<dbReference type="PROSITE" id="PS51257">
    <property type="entry name" value="PROKAR_LIPOPROTEIN"/>
    <property type="match status" value="1"/>
</dbReference>
<comment type="caution">
    <text evidence="2">The sequence shown here is derived from an EMBL/GenBank/DDBJ whole genome shotgun (WGS) entry which is preliminary data.</text>
</comment>
<organism evidence="2 3">
    <name type="scientific">Lichtheimia corymbifera JMRC:FSU:9682</name>
    <dbReference type="NCBI Taxonomy" id="1263082"/>
    <lineage>
        <taxon>Eukaryota</taxon>
        <taxon>Fungi</taxon>
        <taxon>Fungi incertae sedis</taxon>
        <taxon>Mucoromycota</taxon>
        <taxon>Mucoromycotina</taxon>
        <taxon>Mucoromycetes</taxon>
        <taxon>Mucorales</taxon>
        <taxon>Lichtheimiaceae</taxon>
        <taxon>Lichtheimia</taxon>
    </lineage>
</organism>
<evidence type="ECO:0008006" key="4">
    <source>
        <dbReference type="Google" id="ProtNLM"/>
    </source>
</evidence>
<dbReference type="AlphaFoldDB" id="A0A068RY09"/>
<feature type="chain" id="PRO_5001652785" description="Extracellular membrane protein CFEM domain-containing protein" evidence="1">
    <location>
        <begin position="25"/>
        <end position="80"/>
    </location>
</feature>
<reference evidence="2" key="1">
    <citation type="submission" date="2013-08" db="EMBL/GenBank/DDBJ databases">
        <title>Gene expansion shapes genome architecture in the human pathogen Lichtheimia corymbifera: an evolutionary genomics analysis in the ancient terrestrial Mucorales (Mucoromycotina).</title>
        <authorList>
            <person name="Schwartze V.U."/>
            <person name="Winter S."/>
            <person name="Shelest E."/>
            <person name="Marcet-Houben M."/>
            <person name="Horn F."/>
            <person name="Wehner S."/>
            <person name="Hoffmann K."/>
            <person name="Riege K."/>
            <person name="Sammeth M."/>
            <person name="Nowrousian M."/>
            <person name="Valiante V."/>
            <person name="Linde J."/>
            <person name="Jacobsen I.D."/>
            <person name="Marz M."/>
            <person name="Brakhage A.A."/>
            <person name="Gabaldon T."/>
            <person name="Bocker S."/>
            <person name="Voigt K."/>
        </authorList>
    </citation>
    <scope>NUCLEOTIDE SEQUENCE [LARGE SCALE GENOMIC DNA]</scope>
    <source>
        <strain evidence="2">FSU 9682</strain>
    </source>
</reference>
<keyword evidence="3" id="KW-1185">Reference proteome</keyword>
<dbReference type="VEuPathDB" id="FungiDB:LCOR_05186.1"/>
<dbReference type="OrthoDB" id="448450at2759"/>
<feature type="signal peptide" evidence="1">
    <location>
        <begin position="1"/>
        <end position="24"/>
    </location>
</feature>
<evidence type="ECO:0000256" key="1">
    <source>
        <dbReference type="SAM" id="SignalP"/>
    </source>
</evidence>